<evidence type="ECO:0000256" key="1">
    <source>
        <dbReference type="ARBA" id="ARBA00008950"/>
    </source>
</evidence>
<keyword evidence="2" id="KW-0479">Metal-binding</keyword>
<accession>A0A1W2DTR1</accession>
<dbReference type="InterPro" id="IPR000979">
    <property type="entry name" value="Phosphodiesterase_MJ0936/Vps29"/>
</dbReference>
<sequence>MRIGVVSDTHGDVGILKQVIAAAGPVDHWLHAGDYYQDGWRLAEITGLPLTGVAGNCDRTNAVRADEYVELAGKTIWLTHGHRHNVKYGISELVWWGRQYGASIVVFGHTHVPCNSWHDGILVFNPGSPGAPRGGSARSYGILEIREDGTVEGIIMEL</sequence>
<comment type="similarity">
    <text evidence="1 2">Belongs to the metallophosphoesterase superfamily. YfcE family.</text>
</comment>
<organism evidence="4 5">
    <name type="scientific">Sporomusa malonica</name>
    <dbReference type="NCBI Taxonomy" id="112901"/>
    <lineage>
        <taxon>Bacteria</taxon>
        <taxon>Bacillati</taxon>
        <taxon>Bacillota</taxon>
        <taxon>Negativicutes</taxon>
        <taxon>Selenomonadales</taxon>
        <taxon>Sporomusaceae</taxon>
        <taxon>Sporomusa</taxon>
    </lineage>
</organism>
<evidence type="ECO:0000259" key="3">
    <source>
        <dbReference type="Pfam" id="PF12850"/>
    </source>
</evidence>
<dbReference type="InterPro" id="IPR024654">
    <property type="entry name" value="Calcineurin-like_PHP_lpxH"/>
</dbReference>
<keyword evidence="5" id="KW-1185">Reference proteome</keyword>
<dbReference type="RefSeq" id="WP_084577313.1">
    <property type="nucleotide sequence ID" value="NZ_CP155572.1"/>
</dbReference>
<evidence type="ECO:0000313" key="4">
    <source>
        <dbReference type="EMBL" id="SMD00841.1"/>
    </source>
</evidence>
<dbReference type="Proteomes" id="UP000192738">
    <property type="component" value="Unassembled WGS sequence"/>
</dbReference>
<feature type="domain" description="Calcineurin-like phosphoesterase" evidence="3">
    <location>
        <begin position="1"/>
        <end position="147"/>
    </location>
</feature>
<dbReference type="OrthoDB" id="9800565at2"/>
<reference evidence="4 5" key="1">
    <citation type="submission" date="2017-04" db="EMBL/GenBank/DDBJ databases">
        <authorList>
            <person name="Afonso C.L."/>
            <person name="Miller P.J."/>
            <person name="Scott M.A."/>
            <person name="Spackman E."/>
            <person name="Goraichik I."/>
            <person name="Dimitrov K.M."/>
            <person name="Suarez D.L."/>
            <person name="Swayne D.E."/>
        </authorList>
    </citation>
    <scope>NUCLEOTIDE SEQUENCE [LARGE SCALE GENOMIC DNA]</scope>
    <source>
        <strain evidence="4 5">DSM 5090</strain>
    </source>
</reference>
<evidence type="ECO:0000313" key="5">
    <source>
        <dbReference type="Proteomes" id="UP000192738"/>
    </source>
</evidence>
<dbReference type="Pfam" id="PF12850">
    <property type="entry name" value="Metallophos_2"/>
    <property type="match status" value="1"/>
</dbReference>
<dbReference type="STRING" id="112901.SAMN04488500_11842"/>
<dbReference type="EC" id="3.1.4.-" evidence="2"/>
<evidence type="ECO:0000256" key="2">
    <source>
        <dbReference type="RuleBase" id="RU362039"/>
    </source>
</evidence>
<name>A0A1W2DTR1_9FIRM</name>
<dbReference type="EMBL" id="FWXI01000018">
    <property type="protein sequence ID" value="SMD00841.1"/>
    <property type="molecule type" value="Genomic_DNA"/>
</dbReference>
<dbReference type="NCBIfam" id="TIGR00040">
    <property type="entry name" value="yfcE"/>
    <property type="match status" value="1"/>
</dbReference>
<dbReference type="GO" id="GO:0016787">
    <property type="term" value="F:hydrolase activity"/>
    <property type="evidence" value="ECO:0007669"/>
    <property type="project" value="UniProtKB-UniRule"/>
</dbReference>
<dbReference type="PANTHER" id="PTHR11124">
    <property type="entry name" value="VACUOLAR SORTING PROTEIN VPS29"/>
    <property type="match status" value="1"/>
</dbReference>
<dbReference type="AlphaFoldDB" id="A0A1W2DTR1"/>
<dbReference type="Gene3D" id="3.60.21.10">
    <property type="match status" value="1"/>
</dbReference>
<dbReference type="GO" id="GO:0046872">
    <property type="term" value="F:metal ion binding"/>
    <property type="evidence" value="ECO:0007669"/>
    <property type="project" value="UniProtKB-KW"/>
</dbReference>
<gene>
    <name evidence="4" type="ORF">SAMN04488500_11842</name>
</gene>
<dbReference type="CDD" id="cd00841">
    <property type="entry name" value="MPP_YfcE"/>
    <property type="match status" value="1"/>
</dbReference>
<protein>
    <recommendedName>
        <fullName evidence="2">Phosphoesterase</fullName>
        <ecNumber evidence="2">3.1.4.-</ecNumber>
    </recommendedName>
</protein>
<proteinExistence type="inferred from homology"/>
<dbReference type="InterPro" id="IPR029052">
    <property type="entry name" value="Metallo-depent_PP-like"/>
</dbReference>
<dbReference type="InterPro" id="IPR041802">
    <property type="entry name" value="MPP_YfcE"/>
</dbReference>
<comment type="cofactor">
    <cofactor evidence="2">
        <name>a divalent metal cation</name>
        <dbReference type="ChEBI" id="CHEBI:60240"/>
    </cofactor>
</comment>
<dbReference type="SUPFAM" id="SSF56300">
    <property type="entry name" value="Metallo-dependent phosphatases"/>
    <property type="match status" value="1"/>
</dbReference>